<dbReference type="RefSeq" id="WP_254085039.1">
    <property type="nucleotide sequence ID" value="NZ_JAHESE010000013.1"/>
</dbReference>
<dbReference type="InterPro" id="IPR050595">
    <property type="entry name" value="Bact_response_regulator"/>
</dbReference>
<dbReference type="InterPro" id="IPR011006">
    <property type="entry name" value="CheY-like_superfamily"/>
</dbReference>
<dbReference type="SUPFAM" id="SSF52172">
    <property type="entry name" value="CheY-like"/>
    <property type="match status" value="1"/>
</dbReference>
<dbReference type="Gene3D" id="3.40.50.2300">
    <property type="match status" value="1"/>
</dbReference>
<sequence length="134" mass="15503">MEYKICYLIDDDIDEQDIFEMALTELNNGVQLIYGNDSRTAVKKLKRENFVPDYIFIDINMPQLNGWECLQEIRKIPHLARIPIAIYSTSIPADHKARAGGAHVSAFIRKQPNIPDLINVLRDFFHTHDQPTHL</sequence>
<dbReference type="SMART" id="SM00448">
    <property type="entry name" value="REC"/>
    <property type="match status" value="1"/>
</dbReference>
<feature type="domain" description="Response regulatory" evidence="3">
    <location>
        <begin position="5"/>
        <end position="125"/>
    </location>
</feature>
<dbReference type="PROSITE" id="PS50110">
    <property type="entry name" value="RESPONSE_REGULATORY"/>
    <property type="match status" value="1"/>
</dbReference>
<dbReference type="EMBL" id="JAHESE010000013">
    <property type="protein sequence ID" value="MBT1709462.1"/>
    <property type="molecule type" value="Genomic_DNA"/>
</dbReference>
<comment type="caution">
    <text evidence="4">The sequence shown here is derived from an EMBL/GenBank/DDBJ whole genome shotgun (WGS) entry which is preliminary data.</text>
</comment>
<evidence type="ECO:0000313" key="4">
    <source>
        <dbReference type="EMBL" id="MBT1709462.1"/>
    </source>
</evidence>
<dbReference type="Proteomes" id="UP001319080">
    <property type="component" value="Unassembled WGS sequence"/>
</dbReference>
<keyword evidence="5" id="KW-1185">Reference proteome</keyword>
<reference evidence="4 5" key="1">
    <citation type="submission" date="2021-05" db="EMBL/GenBank/DDBJ databases">
        <title>A Polyphasic approach of four new species of the genus Ohtaekwangia: Ohtaekwangia histidinii sp. nov., Ohtaekwangia cretensis sp. nov., Ohtaekwangia indiensis sp. nov., Ohtaekwangia reichenbachii sp. nov. from diverse environment.</title>
        <authorList>
            <person name="Octaviana S."/>
        </authorList>
    </citation>
    <scope>NUCLEOTIDE SEQUENCE [LARGE SCALE GENOMIC DNA]</scope>
    <source>
        <strain evidence="4 5">PWU5</strain>
    </source>
</reference>
<feature type="modified residue" description="4-aspartylphosphate" evidence="2">
    <location>
        <position position="58"/>
    </location>
</feature>
<proteinExistence type="predicted"/>
<protein>
    <submittedName>
        <fullName evidence="4">Response regulator</fullName>
    </submittedName>
</protein>
<accession>A0AAP2E0M9</accession>
<dbReference type="Pfam" id="PF00072">
    <property type="entry name" value="Response_reg"/>
    <property type="match status" value="1"/>
</dbReference>
<evidence type="ECO:0000313" key="5">
    <source>
        <dbReference type="Proteomes" id="UP001319080"/>
    </source>
</evidence>
<organism evidence="4 5">
    <name type="scientific">Dawidia cretensis</name>
    <dbReference type="NCBI Taxonomy" id="2782350"/>
    <lineage>
        <taxon>Bacteria</taxon>
        <taxon>Pseudomonadati</taxon>
        <taxon>Bacteroidota</taxon>
        <taxon>Cytophagia</taxon>
        <taxon>Cytophagales</taxon>
        <taxon>Chryseotaleaceae</taxon>
        <taxon>Dawidia</taxon>
    </lineage>
</organism>
<dbReference type="GO" id="GO:0000160">
    <property type="term" value="P:phosphorelay signal transduction system"/>
    <property type="evidence" value="ECO:0007669"/>
    <property type="project" value="InterPro"/>
</dbReference>
<dbReference type="InterPro" id="IPR001789">
    <property type="entry name" value="Sig_transdc_resp-reg_receiver"/>
</dbReference>
<dbReference type="AlphaFoldDB" id="A0AAP2E0M9"/>
<dbReference type="PANTHER" id="PTHR44591:SF3">
    <property type="entry name" value="RESPONSE REGULATORY DOMAIN-CONTAINING PROTEIN"/>
    <property type="match status" value="1"/>
</dbReference>
<dbReference type="PANTHER" id="PTHR44591">
    <property type="entry name" value="STRESS RESPONSE REGULATOR PROTEIN 1"/>
    <property type="match status" value="1"/>
</dbReference>
<keyword evidence="1 2" id="KW-0597">Phosphoprotein</keyword>
<evidence type="ECO:0000256" key="2">
    <source>
        <dbReference type="PROSITE-ProRule" id="PRU00169"/>
    </source>
</evidence>
<evidence type="ECO:0000256" key="1">
    <source>
        <dbReference type="ARBA" id="ARBA00022553"/>
    </source>
</evidence>
<name>A0AAP2E0M9_9BACT</name>
<evidence type="ECO:0000259" key="3">
    <source>
        <dbReference type="PROSITE" id="PS50110"/>
    </source>
</evidence>
<gene>
    <name evidence="4" type="ORF">KK062_14560</name>
</gene>